<keyword evidence="7" id="KW-1185">Reference proteome</keyword>
<evidence type="ECO:0000256" key="3">
    <source>
        <dbReference type="ARBA" id="ARBA00023163"/>
    </source>
</evidence>
<dbReference type="Gene3D" id="2.60.120.10">
    <property type="entry name" value="Jelly Rolls"/>
    <property type="match status" value="1"/>
</dbReference>
<dbReference type="OrthoDB" id="667966at2"/>
<dbReference type="PANTHER" id="PTHR24567">
    <property type="entry name" value="CRP FAMILY TRANSCRIPTIONAL REGULATORY PROTEIN"/>
    <property type="match status" value="1"/>
</dbReference>
<dbReference type="SMART" id="SM00100">
    <property type="entry name" value="cNMP"/>
    <property type="match status" value="1"/>
</dbReference>
<dbReference type="Pfam" id="PF13545">
    <property type="entry name" value="HTH_Crp_2"/>
    <property type="match status" value="1"/>
</dbReference>
<dbReference type="SUPFAM" id="SSF46785">
    <property type="entry name" value="Winged helix' DNA-binding domain"/>
    <property type="match status" value="1"/>
</dbReference>
<dbReference type="SUPFAM" id="SSF51206">
    <property type="entry name" value="cAMP-binding domain-like"/>
    <property type="match status" value="1"/>
</dbReference>
<evidence type="ECO:0000256" key="1">
    <source>
        <dbReference type="ARBA" id="ARBA00023015"/>
    </source>
</evidence>
<evidence type="ECO:0000313" key="7">
    <source>
        <dbReference type="Proteomes" id="UP000282832"/>
    </source>
</evidence>
<dbReference type="CDD" id="cd00038">
    <property type="entry name" value="CAP_ED"/>
    <property type="match status" value="1"/>
</dbReference>
<dbReference type="AlphaFoldDB" id="A0A437PMW7"/>
<dbReference type="GO" id="GO:0003700">
    <property type="term" value="F:DNA-binding transcription factor activity"/>
    <property type="evidence" value="ECO:0007669"/>
    <property type="project" value="TreeGrafter"/>
</dbReference>
<dbReference type="PROSITE" id="PS50042">
    <property type="entry name" value="CNMP_BINDING_3"/>
    <property type="match status" value="1"/>
</dbReference>
<evidence type="ECO:0000313" key="6">
    <source>
        <dbReference type="EMBL" id="RVU23610.1"/>
    </source>
</evidence>
<dbReference type="InterPro" id="IPR012318">
    <property type="entry name" value="HTH_CRP"/>
</dbReference>
<sequence length="204" mass="23853">MIDLQLLISYGAQIHTVEKGEALFWEGAACQYYFQVHSGQFKWVNIGEDGKEFIQRIIEPTQCIGELPLFDGGTYAASAFAIGRSEVLRLPIEQFQEMMFEHPELQAKFLKRLAGMVRFKFFMNKEIAFDDPEKLILTVFAYFKNHRMYIDEKDDLVLLTRQQIADLTGLRVETVIRVIRNLNDKNIVRIEDRKIYLDNLEGYE</sequence>
<dbReference type="InterPro" id="IPR000595">
    <property type="entry name" value="cNMP-bd_dom"/>
</dbReference>
<dbReference type="PRINTS" id="PR00034">
    <property type="entry name" value="HTHCRP"/>
</dbReference>
<evidence type="ECO:0000259" key="4">
    <source>
        <dbReference type="PROSITE" id="PS50042"/>
    </source>
</evidence>
<dbReference type="GO" id="GO:0003677">
    <property type="term" value="F:DNA binding"/>
    <property type="evidence" value="ECO:0007669"/>
    <property type="project" value="UniProtKB-KW"/>
</dbReference>
<dbReference type="SMART" id="SM00419">
    <property type="entry name" value="HTH_CRP"/>
    <property type="match status" value="1"/>
</dbReference>
<feature type="domain" description="HTH crp-type" evidence="5">
    <location>
        <begin position="130"/>
        <end position="201"/>
    </location>
</feature>
<keyword evidence="2" id="KW-0238">DNA-binding</keyword>
<dbReference type="Pfam" id="PF00027">
    <property type="entry name" value="cNMP_binding"/>
    <property type="match status" value="1"/>
</dbReference>
<dbReference type="InterPro" id="IPR014710">
    <property type="entry name" value="RmlC-like_jellyroll"/>
</dbReference>
<dbReference type="InterPro" id="IPR036388">
    <property type="entry name" value="WH-like_DNA-bd_sf"/>
</dbReference>
<name>A0A437PMW7_9BACT</name>
<dbReference type="PROSITE" id="PS51063">
    <property type="entry name" value="HTH_CRP_2"/>
    <property type="match status" value="1"/>
</dbReference>
<dbReference type="InterPro" id="IPR036390">
    <property type="entry name" value="WH_DNA-bd_sf"/>
</dbReference>
<dbReference type="PANTHER" id="PTHR24567:SF74">
    <property type="entry name" value="HTH-TYPE TRANSCRIPTIONAL REGULATOR ARCR"/>
    <property type="match status" value="1"/>
</dbReference>
<keyword evidence="3" id="KW-0804">Transcription</keyword>
<reference evidence="6 7" key="1">
    <citation type="submission" date="2019-01" db="EMBL/GenBank/DDBJ databases">
        <authorList>
            <person name="Chen W.-M."/>
        </authorList>
    </citation>
    <scope>NUCLEOTIDE SEQUENCE [LARGE SCALE GENOMIC DNA]</scope>
    <source>
        <strain evidence="6 7">FSY-15</strain>
    </source>
</reference>
<proteinExistence type="predicted"/>
<dbReference type="InterPro" id="IPR018490">
    <property type="entry name" value="cNMP-bd_dom_sf"/>
</dbReference>
<dbReference type="RefSeq" id="WP_127805343.1">
    <property type="nucleotide sequence ID" value="NZ_SACY01000005.1"/>
</dbReference>
<dbReference type="EMBL" id="SACY01000005">
    <property type="protein sequence ID" value="RVU23610.1"/>
    <property type="molecule type" value="Genomic_DNA"/>
</dbReference>
<dbReference type="Proteomes" id="UP000282832">
    <property type="component" value="Unassembled WGS sequence"/>
</dbReference>
<keyword evidence="1" id="KW-0805">Transcription regulation</keyword>
<protein>
    <submittedName>
        <fullName evidence="6">Crp/Fnr family transcriptional regulator</fullName>
    </submittedName>
</protein>
<gene>
    <name evidence="6" type="ORF">EOJ36_11070</name>
</gene>
<dbReference type="InterPro" id="IPR050397">
    <property type="entry name" value="Env_Response_Regulators"/>
</dbReference>
<feature type="domain" description="Cyclic nucleotide-binding" evidence="4">
    <location>
        <begin position="1"/>
        <end position="116"/>
    </location>
</feature>
<evidence type="ECO:0000259" key="5">
    <source>
        <dbReference type="PROSITE" id="PS51063"/>
    </source>
</evidence>
<evidence type="ECO:0000256" key="2">
    <source>
        <dbReference type="ARBA" id="ARBA00023125"/>
    </source>
</evidence>
<dbReference type="Gene3D" id="1.10.10.10">
    <property type="entry name" value="Winged helix-like DNA-binding domain superfamily/Winged helix DNA-binding domain"/>
    <property type="match status" value="1"/>
</dbReference>
<dbReference type="GO" id="GO:0005829">
    <property type="term" value="C:cytosol"/>
    <property type="evidence" value="ECO:0007669"/>
    <property type="project" value="TreeGrafter"/>
</dbReference>
<accession>A0A437PMW7</accession>
<comment type="caution">
    <text evidence="6">The sequence shown here is derived from an EMBL/GenBank/DDBJ whole genome shotgun (WGS) entry which is preliminary data.</text>
</comment>
<organism evidence="6 7">
    <name type="scientific">Sandaracinomonas limnophila</name>
    <dbReference type="NCBI Taxonomy" id="1862386"/>
    <lineage>
        <taxon>Bacteria</taxon>
        <taxon>Pseudomonadati</taxon>
        <taxon>Bacteroidota</taxon>
        <taxon>Cytophagia</taxon>
        <taxon>Cytophagales</taxon>
        <taxon>Flectobacillaceae</taxon>
        <taxon>Sandaracinomonas</taxon>
    </lineage>
</organism>